<organism evidence="1">
    <name type="scientific">bioreactor metagenome</name>
    <dbReference type="NCBI Taxonomy" id="1076179"/>
    <lineage>
        <taxon>unclassified sequences</taxon>
        <taxon>metagenomes</taxon>
        <taxon>ecological metagenomes</taxon>
    </lineage>
</organism>
<sequence length="105" mass="11810">MLHIASQKSHLLQDRSAFLFKVSRQLAQVVWNQLAPGIALQELTKPPPVALKHADHLAQSRAVRFTYPVTHQARRHIDAVQHVTHVVQHAARNLGHAADLARSRQ</sequence>
<proteinExistence type="predicted"/>
<comment type="caution">
    <text evidence="1">The sequence shown here is derived from an EMBL/GenBank/DDBJ whole genome shotgun (WGS) entry which is preliminary data.</text>
</comment>
<gene>
    <name evidence="1" type="ORF">SDC9_204718</name>
</gene>
<reference evidence="1" key="1">
    <citation type="submission" date="2019-08" db="EMBL/GenBank/DDBJ databases">
        <authorList>
            <person name="Kucharzyk K."/>
            <person name="Murdoch R.W."/>
            <person name="Higgins S."/>
            <person name="Loffler F."/>
        </authorList>
    </citation>
    <scope>NUCLEOTIDE SEQUENCE</scope>
</reference>
<dbReference type="AlphaFoldDB" id="A0A645J966"/>
<protein>
    <submittedName>
        <fullName evidence="1">Uncharacterized protein</fullName>
    </submittedName>
</protein>
<name>A0A645J966_9ZZZZ</name>
<evidence type="ECO:0000313" key="1">
    <source>
        <dbReference type="EMBL" id="MPN57024.1"/>
    </source>
</evidence>
<dbReference type="EMBL" id="VSSQ01128067">
    <property type="protein sequence ID" value="MPN57024.1"/>
    <property type="molecule type" value="Genomic_DNA"/>
</dbReference>
<accession>A0A645J966</accession>